<dbReference type="GO" id="GO:0005829">
    <property type="term" value="C:cytosol"/>
    <property type="evidence" value="ECO:0007669"/>
    <property type="project" value="TreeGrafter"/>
</dbReference>
<reference evidence="8 9" key="1">
    <citation type="submission" date="2016-04" db="EMBL/GenBank/DDBJ databases">
        <title>ATOL: Assembling a taxonomically balanced genome-scale reconstruction of the evolutionary history of the Enterobacteriaceae.</title>
        <authorList>
            <person name="Plunkett G.III."/>
            <person name="Neeno-Eckwall E.C."/>
            <person name="Glasner J.D."/>
            <person name="Perna N.T."/>
        </authorList>
    </citation>
    <scope>NUCLEOTIDE SEQUENCE [LARGE SCALE GENOMIC DNA]</scope>
    <source>
        <strain evidence="8 9">ATCC 12841</strain>
    </source>
</reference>
<dbReference type="GO" id="GO:0006154">
    <property type="term" value="P:adenosine catabolic process"/>
    <property type="evidence" value="ECO:0007669"/>
    <property type="project" value="TreeGrafter"/>
</dbReference>
<gene>
    <name evidence="8" type="ORF">M993_00393</name>
</gene>
<sequence>MNFDARNIPKIELHVHLDTCISYHCARMLMPSLNLRMFRTQFIAPEKCNDLGDFLSRITPQLDLLQTTCALRQAVDDIFDQLHADGVIYAELRFAPLLHLNQNLTAEQVVETVLGAMQARSQIYGIEANLILCTLRHFSAQQSLETARLVARYLGKGVVALDLAADEARYSLENHIKAFEYVRSHGGDCIAHAGEARGFASVNETLDNLNVSRIGHGVRSVEDRATLDRLLRDNIHLEVCPGCNIVCNIYPSIAEHPVNTLFHKGISLSINTDARTVANTTLNEEYQRLHHIFGWKDEEFLTCNLNAVRASFALPRVKQRLEKILRCQTLLDKHDVV</sequence>
<dbReference type="GO" id="GO:0046103">
    <property type="term" value="P:inosine biosynthetic process"/>
    <property type="evidence" value="ECO:0007669"/>
    <property type="project" value="TreeGrafter"/>
</dbReference>
<dbReference type="GO" id="GO:0043103">
    <property type="term" value="P:hypoxanthine salvage"/>
    <property type="evidence" value="ECO:0007669"/>
    <property type="project" value="TreeGrafter"/>
</dbReference>
<dbReference type="AlphaFoldDB" id="A0AA91EL93"/>
<dbReference type="Proteomes" id="UP000078431">
    <property type="component" value="Unassembled WGS sequence"/>
</dbReference>
<dbReference type="GO" id="GO:0004000">
    <property type="term" value="F:adenosine deaminase activity"/>
    <property type="evidence" value="ECO:0007669"/>
    <property type="project" value="TreeGrafter"/>
</dbReference>
<organism evidence="8 9">
    <name type="scientific">Obesumbacterium proteus ATCC 12841</name>
    <dbReference type="NCBI Taxonomy" id="1354268"/>
    <lineage>
        <taxon>Bacteria</taxon>
        <taxon>Pseudomonadati</taxon>
        <taxon>Pseudomonadota</taxon>
        <taxon>Gammaproteobacteria</taxon>
        <taxon>Enterobacterales</taxon>
        <taxon>Hafniaceae</taxon>
        <taxon>Obesumbacterium</taxon>
    </lineage>
</organism>
<keyword evidence="4" id="KW-0479">Metal-binding</keyword>
<evidence type="ECO:0000256" key="3">
    <source>
        <dbReference type="ARBA" id="ARBA00012784"/>
    </source>
</evidence>
<keyword evidence="6" id="KW-0862">Zinc</keyword>
<accession>A0AA91EL93</accession>
<comment type="cofactor">
    <cofactor evidence="1">
        <name>Zn(2+)</name>
        <dbReference type="ChEBI" id="CHEBI:29105"/>
    </cofactor>
</comment>
<dbReference type="PANTHER" id="PTHR11409">
    <property type="entry name" value="ADENOSINE DEAMINASE"/>
    <property type="match status" value="1"/>
</dbReference>
<dbReference type="EC" id="3.5.4.4" evidence="3"/>
<dbReference type="GO" id="GO:0046872">
    <property type="term" value="F:metal ion binding"/>
    <property type="evidence" value="ECO:0007669"/>
    <property type="project" value="UniProtKB-KW"/>
</dbReference>
<evidence type="ECO:0000256" key="1">
    <source>
        <dbReference type="ARBA" id="ARBA00001947"/>
    </source>
</evidence>
<dbReference type="InterPro" id="IPR006330">
    <property type="entry name" value="Ado/ade_deaminase"/>
</dbReference>
<dbReference type="NCBIfam" id="TIGR01430">
    <property type="entry name" value="aden_deam"/>
    <property type="match status" value="1"/>
</dbReference>
<evidence type="ECO:0000256" key="4">
    <source>
        <dbReference type="ARBA" id="ARBA00022723"/>
    </source>
</evidence>
<dbReference type="SUPFAM" id="SSF51556">
    <property type="entry name" value="Metallo-dependent hydrolases"/>
    <property type="match status" value="1"/>
</dbReference>
<evidence type="ECO:0000256" key="6">
    <source>
        <dbReference type="ARBA" id="ARBA00022833"/>
    </source>
</evidence>
<protein>
    <recommendedName>
        <fullName evidence="3">adenosine deaminase</fullName>
        <ecNumber evidence="3">3.5.4.4</ecNumber>
    </recommendedName>
</protein>
<dbReference type="EMBL" id="LXEX01000005">
    <property type="protein sequence ID" value="OAT60919.1"/>
    <property type="molecule type" value="Genomic_DNA"/>
</dbReference>
<comment type="caution">
    <text evidence="8">The sequence shown here is derived from an EMBL/GenBank/DDBJ whole genome shotgun (WGS) entry which is preliminary data.</text>
</comment>
<feature type="domain" description="Adenosine deaminase" evidence="7">
    <location>
        <begin position="9"/>
        <end position="321"/>
    </location>
</feature>
<dbReference type="InterPro" id="IPR032466">
    <property type="entry name" value="Metal_Hydrolase"/>
</dbReference>
<evidence type="ECO:0000313" key="9">
    <source>
        <dbReference type="Proteomes" id="UP000078431"/>
    </source>
</evidence>
<keyword evidence="5 8" id="KW-0378">Hydrolase</keyword>
<comment type="similarity">
    <text evidence="2">Belongs to the metallo-dependent hydrolases superfamily. Adenosine and AMP deaminases family.</text>
</comment>
<evidence type="ECO:0000256" key="2">
    <source>
        <dbReference type="ARBA" id="ARBA00006676"/>
    </source>
</evidence>
<keyword evidence="9" id="KW-1185">Reference proteome</keyword>
<evidence type="ECO:0000259" key="7">
    <source>
        <dbReference type="Pfam" id="PF00962"/>
    </source>
</evidence>
<dbReference type="GO" id="GO:0009897">
    <property type="term" value="C:external side of plasma membrane"/>
    <property type="evidence" value="ECO:0007669"/>
    <property type="project" value="TreeGrafter"/>
</dbReference>
<dbReference type="Pfam" id="PF00962">
    <property type="entry name" value="A_deaminase"/>
    <property type="match status" value="1"/>
</dbReference>
<evidence type="ECO:0000313" key="8">
    <source>
        <dbReference type="EMBL" id="OAT60919.1"/>
    </source>
</evidence>
<evidence type="ECO:0000256" key="5">
    <source>
        <dbReference type="ARBA" id="ARBA00022801"/>
    </source>
</evidence>
<dbReference type="PANTHER" id="PTHR11409:SF43">
    <property type="entry name" value="ADENOSINE DEAMINASE"/>
    <property type="match status" value="1"/>
</dbReference>
<dbReference type="RefSeq" id="WP_061553760.1">
    <property type="nucleotide sequence ID" value="NZ_LXEX01000005.1"/>
</dbReference>
<proteinExistence type="inferred from homology"/>
<name>A0AA91EL93_9GAMM</name>
<dbReference type="InterPro" id="IPR001365">
    <property type="entry name" value="A_deaminase_dom"/>
</dbReference>
<dbReference type="GO" id="GO:0060169">
    <property type="term" value="P:negative regulation of adenosine receptor signaling pathway"/>
    <property type="evidence" value="ECO:0007669"/>
    <property type="project" value="TreeGrafter"/>
</dbReference>
<dbReference type="Gene3D" id="3.20.20.140">
    <property type="entry name" value="Metal-dependent hydrolases"/>
    <property type="match status" value="1"/>
</dbReference>